<feature type="non-terminal residue" evidence="1">
    <location>
        <position position="166"/>
    </location>
</feature>
<dbReference type="AlphaFoldDB" id="A0ABD2MPM7"/>
<name>A0ABD2MPM7_9CUCU</name>
<sequence length="166" mass="19849">MINDPNTHLFKEKLRMTDWLQITQYEDTKQCYDEFHEILHSHFESCFPVKKIKIIKMKPRPIWNKADIKNIKHKLETAEIIMRVKKDENSTELYKHLKNAFKESIESSVREQDAKYPKKATNKSKAIWEVINSKIKHNSTKDENKSTLSPEDLNKFFLNLENKFHS</sequence>
<comment type="caution">
    <text evidence="1">The sequence shown here is derived from an EMBL/GenBank/DDBJ whole genome shotgun (WGS) entry which is preliminary data.</text>
</comment>
<keyword evidence="2" id="KW-1185">Reference proteome</keyword>
<organism evidence="1 2">
    <name type="scientific">Cryptolaemus montrouzieri</name>
    <dbReference type="NCBI Taxonomy" id="559131"/>
    <lineage>
        <taxon>Eukaryota</taxon>
        <taxon>Metazoa</taxon>
        <taxon>Ecdysozoa</taxon>
        <taxon>Arthropoda</taxon>
        <taxon>Hexapoda</taxon>
        <taxon>Insecta</taxon>
        <taxon>Pterygota</taxon>
        <taxon>Neoptera</taxon>
        <taxon>Endopterygota</taxon>
        <taxon>Coleoptera</taxon>
        <taxon>Polyphaga</taxon>
        <taxon>Cucujiformia</taxon>
        <taxon>Coccinelloidea</taxon>
        <taxon>Coccinellidae</taxon>
        <taxon>Scymninae</taxon>
        <taxon>Scymnini</taxon>
        <taxon>Cryptolaemus</taxon>
    </lineage>
</organism>
<reference evidence="1 2" key="1">
    <citation type="journal article" date="2021" name="BMC Biol.">
        <title>Horizontally acquired antibacterial genes associated with adaptive radiation of ladybird beetles.</title>
        <authorList>
            <person name="Li H.S."/>
            <person name="Tang X.F."/>
            <person name="Huang Y.H."/>
            <person name="Xu Z.Y."/>
            <person name="Chen M.L."/>
            <person name="Du X.Y."/>
            <person name="Qiu B.Y."/>
            <person name="Chen P.T."/>
            <person name="Zhang W."/>
            <person name="Slipinski A."/>
            <person name="Escalona H.E."/>
            <person name="Waterhouse R.M."/>
            <person name="Zwick A."/>
            <person name="Pang H."/>
        </authorList>
    </citation>
    <scope>NUCLEOTIDE SEQUENCE [LARGE SCALE GENOMIC DNA]</scope>
    <source>
        <strain evidence="1">SYSU2018</strain>
    </source>
</reference>
<evidence type="ECO:0000313" key="1">
    <source>
        <dbReference type="EMBL" id="KAL3268322.1"/>
    </source>
</evidence>
<protein>
    <submittedName>
        <fullName evidence="1">Uncharacterized protein</fullName>
    </submittedName>
</protein>
<dbReference type="EMBL" id="JABFTP020000021">
    <property type="protein sequence ID" value="KAL3268322.1"/>
    <property type="molecule type" value="Genomic_DNA"/>
</dbReference>
<gene>
    <name evidence="1" type="ORF">HHI36_007440</name>
</gene>
<evidence type="ECO:0000313" key="2">
    <source>
        <dbReference type="Proteomes" id="UP001516400"/>
    </source>
</evidence>
<proteinExistence type="predicted"/>
<accession>A0ABD2MPM7</accession>
<dbReference type="Proteomes" id="UP001516400">
    <property type="component" value="Unassembled WGS sequence"/>
</dbReference>